<dbReference type="InterPro" id="IPR000182">
    <property type="entry name" value="GNAT_dom"/>
</dbReference>
<dbReference type="PANTHER" id="PTHR42791">
    <property type="entry name" value="GNAT FAMILY ACETYLTRANSFERASE"/>
    <property type="match status" value="1"/>
</dbReference>
<accession>A0ABR4B3X3</accession>
<evidence type="ECO:0000313" key="3">
    <source>
        <dbReference type="Proteomes" id="UP001590951"/>
    </source>
</evidence>
<proteinExistence type="predicted"/>
<dbReference type="InterPro" id="IPR052523">
    <property type="entry name" value="Trichothecene_AcTrans"/>
</dbReference>
<reference evidence="2 3" key="1">
    <citation type="submission" date="2024-09" db="EMBL/GenBank/DDBJ databases">
        <title>Rethinking Asexuality: The Enigmatic Case of Functional Sexual Genes in Lepraria (Stereocaulaceae).</title>
        <authorList>
            <person name="Doellman M."/>
            <person name="Sun Y."/>
            <person name="Barcenas-Pena A."/>
            <person name="Lumbsch H.T."/>
            <person name="Grewe F."/>
        </authorList>
    </citation>
    <scope>NUCLEOTIDE SEQUENCE [LARGE SCALE GENOMIC DNA]</scope>
    <source>
        <strain evidence="2 3">Grewe 0041</strain>
    </source>
</reference>
<dbReference type="SUPFAM" id="SSF55729">
    <property type="entry name" value="Acyl-CoA N-acyltransferases (Nat)"/>
    <property type="match status" value="1"/>
</dbReference>
<evidence type="ECO:0000259" key="1">
    <source>
        <dbReference type="PROSITE" id="PS51186"/>
    </source>
</evidence>
<dbReference type="Gene3D" id="3.40.630.30">
    <property type="match status" value="1"/>
</dbReference>
<dbReference type="Pfam" id="PF13508">
    <property type="entry name" value="Acetyltransf_7"/>
    <property type="match status" value="1"/>
</dbReference>
<feature type="domain" description="N-acetyltransferase" evidence="1">
    <location>
        <begin position="67"/>
        <end position="209"/>
    </location>
</feature>
<dbReference type="InterPro" id="IPR016181">
    <property type="entry name" value="Acyl_CoA_acyltransferase"/>
</dbReference>
<dbReference type="Proteomes" id="UP001590951">
    <property type="component" value="Unassembled WGS sequence"/>
</dbReference>
<dbReference type="CDD" id="cd04301">
    <property type="entry name" value="NAT_SF"/>
    <property type="match status" value="1"/>
</dbReference>
<comment type="caution">
    <text evidence="2">The sequence shown here is derived from an EMBL/GenBank/DDBJ whole genome shotgun (WGS) entry which is preliminary data.</text>
</comment>
<dbReference type="EMBL" id="JBHFEH010000026">
    <property type="protein sequence ID" value="KAL2052580.1"/>
    <property type="molecule type" value="Genomic_DNA"/>
</dbReference>
<name>A0ABR4B3X3_9LECA</name>
<keyword evidence="3" id="KW-1185">Reference proteome</keyword>
<protein>
    <recommendedName>
        <fullName evidence="1">N-acetyltransferase domain-containing protein</fullName>
    </recommendedName>
</protein>
<evidence type="ECO:0000313" key="2">
    <source>
        <dbReference type="EMBL" id="KAL2052580.1"/>
    </source>
</evidence>
<dbReference type="PROSITE" id="PS51186">
    <property type="entry name" value="GNAT"/>
    <property type="match status" value="1"/>
</dbReference>
<organism evidence="2 3">
    <name type="scientific">Lepraria finkii</name>
    <dbReference type="NCBI Taxonomy" id="1340010"/>
    <lineage>
        <taxon>Eukaryota</taxon>
        <taxon>Fungi</taxon>
        <taxon>Dikarya</taxon>
        <taxon>Ascomycota</taxon>
        <taxon>Pezizomycotina</taxon>
        <taxon>Lecanoromycetes</taxon>
        <taxon>OSLEUM clade</taxon>
        <taxon>Lecanoromycetidae</taxon>
        <taxon>Lecanorales</taxon>
        <taxon>Lecanorineae</taxon>
        <taxon>Stereocaulaceae</taxon>
        <taxon>Lepraria</taxon>
    </lineage>
</organism>
<gene>
    <name evidence="2" type="ORF">ABVK25_007140</name>
</gene>
<dbReference type="PANTHER" id="PTHR42791:SF1">
    <property type="entry name" value="N-ACETYLTRANSFERASE DOMAIN-CONTAINING PROTEIN"/>
    <property type="match status" value="1"/>
</dbReference>
<sequence length="227" mass="26243">MSLELRPLTKDDAHEAARLVLASYEDNPFRKIVFPNGMSQSTIDEIVESRSSAVDDPDKYPLKIVDTETSEMAACAVWEYTKPMGEEDWDREKEKALTAYPEARQDILSEFMLIEQDSKRRIMGNNRWWELIALSTLPHYQRRGIGSMLMKWGTDKLEEMKVPGFIVATDQGYGLYIKHGFREVERWEVDMGRWPQWGGNGMYMNVFLTRHPAPPQIGGTEQYTLAQ</sequence>